<dbReference type="Pfam" id="PF03015">
    <property type="entry name" value="Sterile"/>
    <property type="match status" value="1"/>
</dbReference>
<gene>
    <name evidence="2" type="ORF">APLA_LOCUS17204</name>
</gene>
<evidence type="ECO:0000259" key="1">
    <source>
        <dbReference type="Pfam" id="PF03015"/>
    </source>
</evidence>
<sequence length="183" mass="21798">MEQNVVKIVWILADTSSPPLEPPIFNYVSSVENRITWGDFVFTTCPDFITPRSLTLSVLSYFCTREIIFRNEKTQELWEKTSEVDKKLYPFSMAEINWDEYFDEYLAGIRRYLFKRAMTRFRRPELNGKIILSTPDSTIYFPWHGDLRVMVDIIISLVIRYDPIYKNFMQEIRPIKPGFNQVK</sequence>
<dbReference type="InterPro" id="IPR033640">
    <property type="entry name" value="FAR_C"/>
</dbReference>
<organism evidence="2 3">
    <name type="scientific">Arctia plantaginis</name>
    <name type="common">Wood tiger moth</name>
    <name type="synonym">Phalaena plantaginis</name>
    <dbReference type="NCBI Taxonomy" id="874455"/>
    <lineage>
        <taxon>Eukaryota</taxon>
        <taxon>Metazoa</taxon>
        <taxon>Ecdysozoa</taxon>
        <taxon>Arthropoda</taxon>
        <taxon>Hexapoda</taxon>
        <taxon>Insecta</taxon>
        <taxon>Pterygota</taxon>
        <taxon>Neoptera</taxon>
        <taxon>Endopterygota</taxon>
        <taxon>Lepidoptera</taxon>
        <taxon>Glossata</taxon>
        <taxon>Ditrysia</taxon>
        <taxon>Noctuoidea</taxon>
        <taxon>Erebidae</taxon>
        <taxon>Arctiinae</taxon>
        <taxon>Arctia</taxon>
    </lineage>
</organism>
<protein>
    <recommendedName>
        <fullName evidence="1">Fatty acyl-CoA reductase C-terminal domain-containing protein</fullName>
    </recommendedName>
</protein>
<dbReference type="EMBL" id="CADEBC010000690">
    <property type="protein sequence ID" value="CAB3260052.1"/>
    <property type="molecule type" value="Genomic_DNA"/>
</dbReference>
<dbReference type="CDD" id="cd09071">
    <property type="entry name" value="FAR_C"/>
    <property type="match status" value="1"/>
</dbReference>
<dbReference type="Proteomes" id="UP000494106">
    <property type="component" value="Unassembled WGS sequence"/>
</dbReference>
<name>A0A8S1BSP3_ARCPL</name>
<proteinExistence type="predicted"/>
<feature type="domain" description="Fatty acyl-CoA reductase C-terminal" evidence="1">
    <location>
        <begin position="56"/>
        <end position="115"/>
    </location>
</feature>
<reference evidence="2 3" key="1">
    <citation type="submission" date="2020-04" db="EMBL/GenBank/DDBJ databases">
        <authorList>
            <person name="Wallbank WR R."/>
            <person name="Pardo Diaz C."/>
            <person name="Kozak K."/>
            <person name="Martin S."/>
            <person name="Jiggins C."/>
            <person name="Moest M."/>
            <person name="Warren A I."/>
            <person name="Byers J.R.P. K."/>
            <person name="Montejo-Kovacevich G."/>
            <person name="Yen C E."/>
        </authorList>
    </citation>
    <scope>NUCLEOTIDE SEQUENCE [LARGE SCALE GENOMIC DNA]</scope>
</reference>
<evidence type="ECO:0000313" key="3">
    <source>
        <dbReference type="Proteomes" id="UP000494106"/>
    </source>
</evidence>
<accession>A0A8S1BSP3</accession>
<dbReference type="AlphaFoldDB" id="A0A8S1BSP3"/>
<evidence type="ECO:0000313" key="2">
    <source>
        <dbReference type="EMBL" id="CAB3260052.1"/>
    </source>
</evidence>
<dbReference type="OrthoDB" id="429813at2759"/>
<comment type="caution">
    <text evidence="2">The sequence shown here is derived from an EMBL/GenBank/DDBJ whole genome shotgun (WGS) entry which is preliminary data.</text>
</comment>
<keyword evidence="3" id="KW-1185">Reference proteome</keyword>